<dbReference type="AlphaFoldDB" id="A0A8J3M8E9"/>
<proteinExistence type="predicted"/>
<reference evidence="4" key="1">
    <citation type="journal article" date="2014" name="Int. J. Syst. Evol. Microbiol.">
        <title>Complete genome sequence of Corynebacterium casei LMG S-19264T (=DSM 44701T), isolated from a smear-ripened cheese.</title>
        <authorList>
            <consortium name="US DOE Joint Genome Institute (JGI-PGF)"/>
            <person name="Walter F."/>
            <person name="Albersmeier A."/>
            <person name="Kalinowski J."/>
            <person name="Ruckert C."/>
        </authorList>
    </citation>
    <scope>NUCLEOTIDE SEQUENCE</scope>
    <source>
        <strain evidence="4">KCTC 42650</strain>
    </source>
</reference>
<dbReference type="CDD" id="cd13665">
    <property type="entry name" value="PBP2_TRAP_Dctp3_4"/>
    <property type="match status" value="1"/>
</dbReference>
<sequence length="344" mass="37782">MWEDIMKFAQTALGGILLLAIPAMSMAQEVTLRLSHWVPAGIAPASKGIEPWAKDVEAASNGRIAIQIFPAQQLGKAPDHYDMAKQGIVDLAWVNPGYTAGRFPIYALTEVPFMADDSIKGAKAIHEWYLQYGAEQEMGDVKVCFIHPHAPGTLHSKEKITSPEGIKGKNVRPAHATMARFVSLLGGGPVQVPAPEVREALSRGTAEAVTFPWGSMYDFKLTDEVKEHLDMPFYLSAQVMIMNKASYEKLSAENKAVIDEHCSPEWSSKVAQGWYDDDMAARDKLIADPEQTLNVPTDDEVAAWRKAAEPLLDEWRKAVEAKGGDATAILDGYVKSLEANDARY</sequence>
<evidence type="ECO:0000256" key="3">
    <source>
        <dbReference type="ARBA" id="ARBA00022764"/>
    </source>
</evidence>
<dbReference type="GO" id="GO:0042597">
    <property type="term" value="C:periplasmic space"/>
    <property type="evidence" value="ECO:0007669"/>
    <property type="project" value="UniProtKB-SubCell"/>
</dbReference>
<accession>A0A8J3M8E9</accession>
<evidence type="ECO:0000256" key="2">
    <source>
        <dbReference type="ARBA" id="ARBA00022729"/>
    </source>
</evidence>
<dbReference type="PANTHER" id="PTHR33376:SF15">
    <property type="entry name" value="BLL6794 PROTEIN"/>
    <property type="match status" value="1"/>
</dbReference>
<reference evidence="4" key="2">
    <citation type="submission" date="2020-09" db="EMBL/GenBank/DDBJ databases">
        <authorList>
            <person name="Sun Q."/>
            <person name="Kim S."/>
        </authorList>
    </citation>
    <scope>NUCLEOTIDE SEQUENCE</scope>
    <source>
        <strain evidence="4">KCTC 42650</strain>
    </source>
</reference>
<dbReference type="Pfam" id="PF03480">
    <property type="entry name" value="DctP"/>
    <property type="match status" value="1"/>
</dbReference>
<dbReference type="InterPro" id="IPR038404">
    <property type="entry name" value="TRAP_DctP_sf"/>
</dbReference>
<dbReference type="Gene3D" id="3.40.190.170">
    <property type="entry name" value="Bacterial extracellular solute-binding protein, family 7"/>
    <property type="match status" value="1"/>
</dbReference>
<comment type="caution">
    <text evidence="4">The sequence shown here is derived from an EMBL/GenBank/DDBJ whole genome shotgun (WGS) entry which is preliminary data.</text>
</comment>
<evidence type="ECO:0000256" key="1">
    <source>
        <dbReference type="ARBA" id="ARBA00004418"/>
    </source>
</evidence>
<comment type="subcellular location">
    <subcellularLocation>
        <location evidence="1">Periplasm</location>
    </subcellularLocation>
</comment>
<keyword evidence="3" id="KW-0574">Periplasm</keyword>
<organism evidence="4 5">
    <name type="scientific">Seohaeicola zhoushanensis</name>
    <dbReference type="NCBI Taxonomy" id="1569283"/>
    <lineage>
        <taxon>Bacteria</taxon>
        <taxon>Pseudomonadati</taxon>
        <taxon>Pseudomonadota</taxon>
        <taxon>Alphaproteobacteria</taxon>
        <taxon>Rhodobacterales</taxon>
        <taxon>Roseobacteraceae</taxon>
        <taxon>Seohaeicola</taxon>
    </lineage>
</organism>
<dbReference type="Proteomes" id="UP000626220">
    <property type="component" value="Unassembled WGS sequence"/>
</dbReference>
<dbReference type="InterPro" id="IPR018389">
    <property type="entry name" value="DctP_fam"/>
</dbReference>
<evidence type="ECO:0000313" key="4">
    <source>
        <dbReference type="EMBL" id="GHF52539.1"/>
    </source>
</evidence>
<name>A0A8J3M8E9_9RHOB</name>
<keyword evidence="5" id="KW-1185">Reference proteome</keyword>
<dbReference type="EMBL" id="BNCJ01000006">
    <property type="protein sequence ID" value="GHF52539.1"/>
    <property type="molecule type" value="Genomic_DNA"/>
</dbReference>
<protein>
    <submittedName>
        <fullName evidence="4">C4-dicarboxylate ABC transporter</fullName>
    </submittedName>
</protein>
<keyword evidence="2" id="KW-0732">Signal</keyword>
<evidence type="ECO:0000313" key="5">
    <source>
        <dbReference type="Proteomes" id="UP000626220"/>
    </source>
</evidence>
<dbReference type="GO" id="GO:0055085">
    <property type="term" value="P:transmembrane transport"/>
    <property type="evidence" value="ECO:0007669"/>
    <property type="project" value="InterPro"/>
</dbReference>
<dbReference type="PANTHER" id="PTHR33376">
    <property type="match status" value="1"/>
</dbReference>
<dbReference type="NCBIfam" id="NF037995">
    <property type="entry name" value="TRAP_S1"/>
    <property type="match status" value="1"/>
</dbReference>
<gene>
    <name evidence="4" type="ORF">GCM10017056_25130</name>
</gene>